<sequence length="1489" mass="169001">MEEDISKNVIYEETHCSITPSENQQRTTPDIEQLNIQDPGGTEENIYQNVFQCKPPPLQQDTDLSCLTEIQQRITPDIEQLNIQDPGGTEENIYQNIFQCKPPPLQQDTDLPCLTKTQQRIIPDIERLNIPDPGESEEDIYQDVFQCKPPPFQPDTDLSCCKESQQRITLDIERLKLPDPGGSEEDLYQDVFQCKPSPFQQNTDLSCLTESQQRIIPDIERLNIPDPGVSEEDIYQDVFQCKPPPFQQDTDLSCLTESQQRTTQDIQQLNIQDPGESEDDLYQDVFQCKPPPFQQDTDLSCLTEIEQRTTPDIQKLNIPDPGESEDSLYHDVFQCKPPPFQQNTDLSSLTEREQKTNPDIQKINIPDPGESGDSLYQDVFQCKPPPFQQDTELSCLTEIQQRITPDIERLNIQEPGGSEEDIYQDVFQSNPPPFQQDTNLSCLTETQIKRRHVIKSLIDTEQSYIDCLDKLVKDCQPMITSLFSSRPEVMKAFIYLRLMLIQHVKSQAKLKDGRFQNITNFFREFAEQEIVNLYSMYINSYSMAIEILKEAEKTKLAFRDFLKAQGTLSVEALMLRPVQRFPQFILILKDLLKYTPDDDMENVQLQNCLVMLEHVGHKLNERKRRSEQILQAQHIYSKMKLRPSADRGSHWLVRQDDVRQLSHETNERHPTKQRRLLLTNSCLVSVCMSSREDYTFKWSVGLQHLELKEQSMAHGLASMSKPEENTDILAELNTLKDDYSLLQQMVNIAETLNRSYPDLLDTLQRNLQSVQQNTQKTLNTTGIELIDSSRNMTYTFLFDNSKTKQEWCTDFIISKNALDSSNNPAWSVQGETSADSILPPACFMRPLKADVPRQFTKAKCVTQVIMPLSDNNMGLPHLWVCSATEGIGNVSIISIQSGRPNLLESFRACQCEIVCAEMIPCSVQVQHELAFSMDTVWMGTVDSEIIVFTVSCPQNGKRTPLHVFHTTGVVVTLKYVKNRVFAGCRTGSLQIFTRNKDGVWTGSSSVVIGCSPVSAFLPWQSDIWIGCGKSLSVFEVDTLSQKPNIHLQTEEMCEESISCMIETGQGLWLSYEGMTIMRLFHIASGKLLQEYDVTMDLNKFCAYTLKGCIEFQHSLKHEITSLTSCPGLLWVGTSSGIILNYPTLLNQDSGPNPSLKHEITSLTSCPGLLWVGTSSGIILNYPTLLNQDSGPKIIPRPNVSMHGYCGSAKFFSIVPFGSVASRSGPSCITDFHLEPMEHDDADYRHAVSDPVVSDVPWTDKTQIQSHLYMTLLPESIIPSTQEDVTIFSSNTIQMQQNSEPRTHENKTHISLIGDILRKGPVRNNQFVLHDKSNRPIMKDSSLEENLKHSKSLKEENQGQPSISDRQVFVNDDIHEQRRDTLIQNAGSGYDSTRHIEGIELSSPSSPNCMNTVLTVPSGKLKRQSAVKISRIRNPISSVKPISCSGSWKIENTNTYVVISGGDGYRDWKNQDPFQYRNYEALLLSWIVKI</sequence>
<keyword evidence="1" id="KW-0344">Guanine-nucleotide releasing factor</keyword>
<dbReference type="Proteomes" id="UP001195483">
    <property type="component" value="Unassembled WGS sequence"/>
</dbReference>
<dbReference type="SUPFAM" id="SSF48065">
    <property type="entry name" value="DBL homology domain (DH-domain)"/>
    <property type="match status" value="1"/>
</dbReference>
<dbReference type="Gene3D" id="1.20.900.10">
    <property type="entry name" value="Dbl homology (DH) domain"/>
    <property type="match status" value="1"/>
</dbReference>
<evidence type="ECO:0000259" key="3">
    <source>
        <dbReference type="PROSITE" id="PS50010"/>
    </source>
</evidence>
<gene>
    <name evidence="4" type="ORF">CHS0354_026063</name>
</gene>
<evidence type="ECO:0000313" key="5">
    <source>
        <dbReference type="Proteomes" id="UP001195483"/>
    </source>
</evidence>
<dbReference type="InterPro" id="IPR039919">
    <property type="entry name" value="ARHGEF10/ARHGEF17"/>
</dbReference>
<dbReference type="GO" id="GO:0005085">
    <property type="term" value="F:guanyl-nucleotide exchange factor activity"/>
    <property type="evidence" value="ECO:0007669"/>
    <property type="project" value="UniProtKB-KW"/>
</dbReference>
<dbReference type="InterPro" id="IPR035899">
    <property type="entry name" value="DBL_dom_sf"/>
</dbReference>
<feature type="domain" description="DH" evidence="3">
    <location>
        <begin position="449"/>
        <end position="622"/>
    </location>
</feature>
<dbReference type="Pfam" id="PF00621">
    <property type="entry name" value="RhoGEF"/>
    <property type="match status" value="1"/>
</dbReference>
<keyword evidence="5" id="KW-1185">Reference proteome</keyword>
<dbReference type="PROSITE" id="PS50010">
    <property type="entry name" value="DH_2"/>
    <property type="match status" value="1"/>
</dbReference>
<dbReference type="InterPro" id="IPR015943">
    <property type="entry name" value="WD40/YVTN_repeat-like_dom_sf"/>
</dbReference>
<name>A0AAE0SFF6_9BIVA</name>
<dbReference type="PANTHER" id="PTHR12877">
    <property type="entry name" value="RHO GUANINE NUCLEOTIDE EXCHANGE FACTOR"/>
    <property type="match status" value="1"/>
</dbReference>
<feature type="region of interest" description="Disordered" evidence="2">
    <location>
        <begin position="344"/>
        <end position="370"/>
    </location>
</feature>
<reference evidence="4" key="3">
    <citation type="submission" date="2023-05" db="EMBL/GenBank/DDBJ databases">
        <authorList>
            <person name="Smith C.H."/>
        </authorList>
    </citation>
    <scope>NUCLEOTIDE SEQUENCE</scope>
    <source>
        <strain evidence="4">CHS0354</strain>
        <tissue evidence="4">Mantle</tissue>
    </source>
</reference>
<evidence type="ECO:0000256" key="1">
    <source>
        <dbReference type="ARBA" id="ARBA00022658"/>
    </source>
</evidence>
<dbReference type="SMART" id="SM00325">
    <property type="entry name" value="RhoGEF"/>
    <property type="match status" value="1"/>
</dbReference>
<dbReference type="Gene3D" id="2.130.10.10">
    <property type="entry name" value="YVTN repeat-like/Quinoprotein amine dehydrogenase"/>
    <property type="match status" value="1"/>
</dbReference>
<accession>A0AAE0SFF6</accession>
<evidence type="ECO:0000256" key="2">
    <source>
        <dbReference type="SAM" id="MobiDB-lite"/>
    </source>
</evidence>
<reference evidence="4" key="1">
    <citation type="journal article" date="2021" name="Genome Biol. Evol.">
        <title>A High-Quality Reference Genome for a Parasitic Bivalve with Doubly Uniparental Inheritance (Bivalvia: Unionida).</title>
        <authorList>
            <person name="Smith C.H."/>
        </authorList>
    </citation>
    <scope>NUCLEOTIDE SEQUENCE</scope>
    <source>
        <strain evidence="4">CHS0354</strain>
    </source>
</reference>
<protein>
    <recommendedName>
        <fullName evidence="3">DH domain-containing protein</fullName>
    </recommendedName>
</protein>
<evidence type="ECO:0000313" key="4">
    <source>
        <dbReference type="EMBL" id="KAK3591050.1"/>
    </source>
</evidence>
<dbReference type="GO" id="GO:0051496">
    <property type="term" value="P:positive regulation of stress fiber assembly"/>
    <property type="evidence" value="ECO:0007669"/>
    <property type="project" value="TreeGrafter"/>
</dbReference>
<proteinExistence type="predicted"/>
<dbReference type="InterPro" id="IPR000219">
    <property type="entry name" value="DH_dom"/>
</dbReference>
<organism evidence="4 5">
    <name type="scientific">Potamilus streckersoni</name>
    <dbReference type="NCBI Taxonomy" id="2493646"/>
    <lineage>
        <taxon>Eukaryota</taxon>
        <taxon>Metazoa</taxon>
        <taxon>Spiralia</taxon>
        <taxon>Lophotrochozoa</taxon>
        <taxon>Mollusca</taxon>
        <taxon>Bivalvia</taxon>
        <taxon>Autobranchia</taxon>
        <taxon>Heteroconchia</taxon>
        <taxon>Palaeoheterodonta</taxon>
        <taxon>Unionida</taxon>
        <taxon>Unionoidea</taxon>
        <taxon>Unionidae</taxon>
        <taxon>Ambleminae</taxon>
        <taxon>Lampsilini</taxon>
        <taxon>Potamilus</taxon>
    </lineage>
</organism>
<dbReference type="InterPro" id="IPR011047">
    <property type="entry name" value="Quinoprotein_ADH-like_sf"/>
</dbReference>
<dbReference type="Pfam" id="PF19057">
    <property type="entry name" value="PH_19"/>
    <property type="match status" value="1"/>
</dbReference>
<dbReference type="PANTHER" id="PTHR12877:SF7">
    <property type="entry name" value="RHO GUANINE NUCLEOTIDE EXCHANGE FACTOR 10-LIKE PROTEIN"/>
    <property type="match status" value="1"/>
</dbReference>
<dbReference type="Pfam" id="PF19056">
    <property type="entry name" value="WD40_2"/>
    <property type="match status" value="2"/>
</dbReference>
<reference evidence="4" key="2">
    <citation type="journal article" date="2021" name="Genome Biol. Evol.">
        <title>Developing a high-quality reference genome for a parasitic bivalve with doubly uniparental inheritance (Bivalvia: Unionida).</title>
        <authorList>
            <person name="Smith C.H."/>
        </authorList>
    </citation>
    <scope>NUCLEOTIDE SEQUENCE</scope>
    <source>
        <strain evidence="4">CHS0354</strain>
        <tissue evidence="4">Mantle</tissue>
    </source>
</reference>
<dbReference type="EMBL" id="JAEAOA010001555">
    <property type="protein sequence ID" value="KAK3591050.1"/>
    <property type="molecule type" value="Genomic_DNA"/>
</dbReference>
<dbReference type="SUPFAM" id="SSF50998">
    <property type="entry name" value="Quinoprotein alcohol dehydrogenase-like"/>
    <property type="match status" value="1"/>
</dbReference>
<dbReference type="GO" id="GO:0030036">
    <property type="term" value="P:actin cytoskeleton organization"/>
    <property type="evidence" value="ECO:0007669"/>
    <property type="project" value="TreeGrafter"/>
</dbReference>
<comment type="caution">
    <text evidence="4">The sequence shown here is derived from an EMBL/GenBank/DDBJ whole genome shotgun (WGS) entry which is preliminary data.</text>
</comment>